<keyword evidence="5 9" id="KW-0812">Transmembrane</keyword>
<feature type="transmembrane region" description="Helical" evidence="9">
    <location>
        <begin position="32"/>
        <end position="56"/>
    </location>
</feature>
<dbReference type="CDD" id="cd06261">
    <property type="entry name" value="TM_PBP2"/>
    <property type="match status" value="1"/>
</dbReference>
<dbReference type="PANTHER" id="PTHR30614">
    <property type="entry name" value="MEMBRANE COMPONENT OF AMINO ACID ABC TRANSPORTER"/>
    <property type="match status" value="1"/>
</dbReference>
<dbReference type="SUPFAM" id="SSF161098">
    <property type="entry name" value="MetI-like"/>
    <property type="match status" value="1"/>
</dbReference>
<reference evidence="11 12" key="1">
    <citation type="journal article" date="2019" name="Int. J. Syst. Evol. Microbiol.">
        <title>The Global Catalogue of Microorganisms (GCM) 10K type strain sequencing project: providing services to taxonomists for standard genome sequencing and annotation.</title>
        <authorList>
            <consortium name="The Broad Institute Genomics Platform"/>
            <consortium name="The Broad Institute Genome Sequencing Center for Infectious Disease"/>
            <person name="Wu L."/>
            <person name="Ma J."/>
        </authorList>
    </citation>
    <scope>NUCLEOTIDE SEQUENCE [LARGE SCALE GENOMIC DNA]</scope>
    <source>
        <strain evidence="11 12">JCM 15592</strain>
    </source>
</reference>
<dbReference type="Gene3D" id="1.10.3720.10">
    <property type="entry name" value="MetI-like"/>
    <property type="match status" value="1"/>
</dbReference>
<gene>
    <name evidence="11" type="ORF">GCM10009811_15180</name>
</gene>
<dbReference type="InterPro" id="IPR010065">
    <property type="entry name" value="AA_ABC_transptr_permease_3TM"/>
</dbReference>
<comment type="caution">
    <text evidence="11">The sequence shown here is derived from an EMBL/GenBank/DDBJ whole genome shotgun (WGS) entry which is preliminary data.</text>
</comment>
<dbReference type="NCBIfam" id="TIGR01726">
    <property type="entry name" value="HEQRo_perm_3TM"/>
    <property type="match status" value="1"/>
</dbReference>
<dbReference type="Proteomes" id="UP001499938">
    <property type="component" value="Unassembled WGS sequence"/>
</dbReference>
<dbReference type="InterPro" id="IPR035906">
    <property type="entry name" value="MetI-like_sf"/>
</dbReference>
<evidence type="ECO:0000256" key="8">
    <source>
        <dbReference type="ARBA" id="ARBA00023136"/>
    </source>
</evidence>
<evidence type="ECO:0000256" key="9">
    <source>
        <dbReference type="RuleBase" id="RU363032"/>
    </source>
</evidence>
<dbReference type="EMBL" id="BAAAPO010000024">
    <property type="protein sequence ID" value="GAA1791290.1"/>
    <property type="molecule type" value="Genomic_DNA"/>
</dbReference>
<keyword evidence="8 9" id="KW-0472">Membrane</keyword>
<dbReference type="RefSeq" id="WP_344083151.1">
    <property type="nucleotide sequence ID" value="NZ_BAAAPO010000024.1"/>
</dbReference>
<evidence type="ECO:0000256" key="1">
    <source>
        <dbReference type="ARBA" id="ARBA00004651"/>
    </source>
</evidence>
<evidence type="ECO:0000313" key="12">
    <source>
        <dbReference type="Proteomes" id="UP001499938"/>
    </source>
</evidence>
<keyword evidence="6" id="KW-0029">Amino-acid transport</keyword>
<comment type="subcellular location">
    <subcellularLocation>
        <location evidence="1 9">Cell membrane</location>
        <topology evidence="1 9">Multi-pass membrane protein</topology>
    </subcellularLocation>
</comment>
<evidence type="ECO:0000256" key="2">
    <source>
        <dbReference type="ARBA" id="ARBA00010072"/>
    </source>
</evidence>
<evidence type="ECO:0000256" key="5">
    <source>
        <dbReference type="ARBA" id="ARBA00022692"/>
    </source>
</evidence>
<evidence type="ECO:0000256" key="3">
    <source>
        <dbReference type="ARBA" id="ARBA00022448"/>
    </source>
</evidence>
<feature type="transmembrane region" description="Helical" evidence="9">
    <location>
        <begin position="76"/>
        <end position="104"/>
    </location>
</feature>
<keyword evidence="7 9" id="KW-1133">Transmembrane helix</keyword>
<dbReference type="PROSITE" id="PS50928">
    <property type="entry name" value="ABC_TM1"/>
    <property type="match status" value="1"/>
</dbReference>
<evidence type="ECO:0000256" key="6">
    <source>
        <dbReference type="ARBA" id="ARBA00022970"/>
    </source>
</evidence>
<protein>
    <submittedName>
        <fullName evidence="11">Amino acid ABC transporter permease</fullName>
    </submittedName>
</protein>
<feature type="transmembrane region" description="Helical" evidence="9">
    <location>
        <begin position="252"/>
        <end position="270"/>
    </location>
</feature>
<sequence>MPDAPAATDDWVPSALERERAAYRLRATRRSVLIAAAATVVALLVVGVAITSSPGWPAFRETFFNWDKAISSLPAVLAGLWLNIRVLLVCSVAIALIAMTIAILRTLRGPVFFPLRALATAYVDIFRGLPLLLLLFLLGFGMPALRLAGLPNSAMFWGGLAITLSYSAYVAEVLRAGIESIHPSQWAAARSLGLSYRKALRYVVLPQAIRRVTPALMNDVVSLQKDSGLVAVLGIVDAIRAAQIETSLDYNYTPYVVAGVLFLILTIPMARFTDWLARRQGQHGGML</sequence>
<feature type="transmembrane region" description="Helical" evidence="9">
    <location>
        <begin position="125"/>
        <end position="145"/>
    </location>
</feature>
<keyword evidence="3 9" id="KW-0813">Transport</keyword>
<evidence type="ECO:0000313" key="11">
    <source>
        <dbReference type="EMBL" id="GAA1791290.1"/>
    </source>
</evidence>
<accession>A0ABN2LJX7</accession>
<dbReference type="Pfam" id="PF00528">
    <property type="entry name" value="BPD_transp_1"/>
    <property type="match status" value="1"/>
</dbReference>
<proteinExistence type="inferred from homology"/>
<comment type="similarity">
    <text evidence="2">Belongs to the binding-protein-dependent transport system permease family. HisMQ subfamily.</text>
</comment>
<keyword evidence="4" id="KW-1003">Cell membrane</keyword>
<dbReference type="InterPro" id="IPR043429">
    <property type="entry name" value="ArtM/GltK/GlnP/TcyL/YhdX-like"/>
</dbReference>
<keyword evidence="12" id="KW-1185">Reference proteome</keyword>
<evidence type="ECO:0000256" key="7">
    <source>
        <dbReference type="ARBA" id="ARBA00022989"/>
    </source>
</evidence>
<feature type="domain" description="ABC transmembrane type-1" evidence="10">
    <location>
        <begin position="80"/>
        <end position="273"/>
    </location>
</feature>
<name>A0ABN2LJX7_9MICO</name>
<evidence type="ECO:0000256" key="4">
    <source>
        <dbReference type="ARBA" id="ARBA00022475"/>
    </source>
</evidence>
<evidence type="ECO:0000259" key="10">
    <source>
        <dbReference type="PROSITE" id="PS50928"/>
    </source>
</evidence>
<dbReference type="InterPro" id="IPR000515">
    <property type="entry name" value="MetI-like"/>
</dbReference>
<organism evidence="11 12">
    <name type="scientific">Nostocoides veronense</name>
    <dbReference type="NCBI Taxonomy" id="330836"/>
    <lineage>
        <taxon>Bacteria</taxon>
        <taxon>Bacillati</taxon>
        <taxon>Actinomycetota</taxon>
        <taxon>Actinomycetes</taxon>
        <taxon>Micrococcales</taxon>
        <taxon>Intrasporangiaceae</taxon>
        <taxon>Nostocoides</taxon>
    </lineage>
</organism>
<dbReference type="PANTHER" id="PTHR30614:SF20">
    <property type="entry name" value="GLUTAMINE TRANSPORT SYSTEM PERMEASE PROTEIN GLNP"/>
    <property type="match status" value="1"/>
</dbReference>